<evidence type="ECO:0008006" key="3">
    <source>
        <dbReference type="Google" id="ProtNLM"/>
    </source>
</evidence>
<sequence length="96" mass="10911">MEFRGTIGKQVDVKTDKKGNPYTLFSAYSSEKDGDAYAYTWVRFMQFGSAKEEWVQAKAGINAKGDLQIGVFNDRIDLTCRVTELTQWEKSTNQSN</sequence>
<name>W4P3S7_9BACE</name>
<dbReference type="AlphaFoldDB" id="W4P3S7"/>
<proteinExistence type="predicted"/>
<comment type="caution">
    <text evidence="1">The sequence shown here is derived from an EMBL/GenBank/DDBJ whole genome shotgun (WGS) entry which is preliminary data.</text>
</comment>
<protein>
    <recommendedName>
        <fullName evidence="3">Single-stranded DNA-binding protein</fullName>
    </recommendedName>
</protein>
<evidence type="ECO:0000313" key="2">
    <source>
        <dbReference type="Proteomes" id="UP000018861"/>
    </source>
</evidence>
<accession>W4P3S7</accession>
<organism evidence="1 2">
    <name type="scientific">Bacteroides pyogenes JCM 6292</name>
    <dbReference type="NCBI Taxonomy" id="1235809"/>
    <lineage>
        <taxon>Bacteria</taxon>
        <taxon>Pseudomonadati</taxon>
        <taxon>Bacteroidota</taxon>
        <taxon>Bacteroidia</taxon>
        <taxon>Bacteroidales</taxon>
        <taxon>Bacteroidaceae</taxon>
        <taxon>Bacteroides</taxon>
    </lineage>
</organism>
<dbReference type="EMBL" id="BAIQ01000003">
    <property type="protein sequence ID" value="GAE14377.1"/>
    <property type="molecule type" value="Genomic_DNA"/>
</dbReference>
<gene>
    <name evidence="1" type="ORF">JCM6292_501</name>
</gene>
<evidence type="ECO:0000313" key="1">
    <source>
        <dbReference type="EMBL" id="GAE14377.1"/>
    </source>
</evidence>
<reference evidence="1 2" key="1">
    <citation type="journal article" date="2014" name="Genome Announc.">
        <title>Draft Genome Sequences of Three Strains of Bacteroides pyogenes Isolated from a Cat and Swine.</title>
        <authorList>
            <person name="Sakamoto M."/>
            <person name="Oshima K."/>
            <person name="Suda W."/>
            <person name="Kitamura K."/>
            <person name="Iida T."/>
            <person name="Hattori M."/>
            <person name="Ohkuma M."/>
        </authorList>
    </citation>
    <scope>NUCLEOTIDE SEQUENCE [LARGE SCALE GENOMIC DNA]</scope>
    <source>
        <strain evidence="1 2">JCM 6292</strain>
    </source>
</reference>
<dbReference type="Proteomes" id="UP000018861">
    <property type="component" value="Unassembled WGS sequence"/>
</dbReference>